<keyword evidence="10" id="KW-1185">Reference proteome</keyword>
<dbReference type="InterPro" id="IPR051906">
    <property type="entry name" value="TolC-like"/>
</dbReference>
<dbReference type="GO" id="GO:1990281">
    <property type="term" value="C:efflux pump complex"/>
    <property type="evidence" value="ECO:0007669"/>
    <property type="project" value="TreeGrafter"/>
</dbReference>
<dbReference type="SUPFAM" id="SSF56954">
    <property type="entry name" value="Outer membrane efflux proteins (OEP)"/>
    <property type="match status" value="1"/>
</dbReference>
<dbReference type="GO" id="GO:0015562">
    <property type="term" value="F:efflux transmembrane transporter activity"/>
    <property type="evidence" value="ECO:0007669"/>
    <property type="project" value="InterPro"/>
</dbReference>
<dbReference type="PANTHER" id="PTHR30026">
    <property type="entry name" value="OUTER MEMBRANE PROTEIN TOLC"/>
    <property type="match status" value="1"/>
</dbReference>
<dbReference type="STRING" id="485916.Dtox_4152"/>
<dbReference type="InterPro" id="IPR003423">
    <property type="entry name" value="OMP_efflux"/>
</dbReference>
<evidence type="ECO:0000256" key="2">
    <source>
        <dbReference type="ARBA" id="ARBA00007613"/>
    </source>
</evidence>
<dbReference type="Gene3D" id="1.20.1600.10">
    <property type="entry name" value="Outer membrane efflux proteins (OEP)"/>
    <property type="match status" value="1"/>
</dbReference>
<dbReference type="Proteomes" id="UP000002217">
    <property type="component" value="Chromosome"/>
</dbReference>
<evidence type="ECO:0000256" key="5">
    <source>
        <dbReference type="ARBA" id="ARBA00022692"/>
    </source>
</evidence>
<feature type="signal peptide" evidence="8">
    <location>
        <begin position="1"/>
        <end position="24"/>
    </location>
</feature>
<evidence type="ECO:0000256" key="6">
    <source>
        <dbReference type="ARBA" id="ARBA00023136"/>
    </source>
</evidence>
<evidence type="ECO:0000313" key="9">
    <source>
        <dbReference type="EMBL" id="ACV64820.1"/>
    </source>
</evidence>
<keyword evidence="5" id="KW-0812">Transmembrane</keyword>
<dbReference type="AlphaFoldDB" id="C8VYU9"/>
<comment type="similarity">
    <text evidence="2">Belongs to the outer membrane factor (OMF) (TC 1.B.17) family.</text>
</comment>
<evidence type="ECO:0000313" key="10">
    <source>
        <dbReference type="Proteomes" id="UP000002217"/>
    </source>
</evidence>
<evidence type="ECO:0000256" key="3">
    <source>
        <dbReference type="ARBA" id="ARBA00022448"/>
    </source>
</evidence>
<dbReference type="GO" id="GO:0015288">
    <property type="term" value="F:porin activity"/>
    <property type="evidence" value="ECO:0007669"/>
    <property type="project" value="TreeGrafter"/>
</dbReference>
<feature type="chain" id="PRO_5002992355" evidence="8">
    <location>
        <begin position="25"/>
        <end position="366"/>
    </location>
</feature>
<evidence type="ECO:0000256" key="7">
    <source>
        <dbReference type="ARBA" id="ARBA00023237"/>
    </source>
</evidence>
<dbReference type="OrthoDB" id="1803658at2"/>
<dbReference type="PANTHER" id="PTHR30026:SF20">
    <property type="entry name" value="OUTER MEMBRANE PROTEIN TOLC"/>
    <property type="match status" value="1"/>
</dbReference>
<keyword evidence="7" id="KW-0998">Cell outer membrane</keyword>
<keyword evidence="3" id="KW-0813">Transport</keyword>
<accession>C8VYU9</accession>
<dbReference type="RefSeq" id="WP_015759490.1">
    <property type="nucleotide sequence ID" value="NC_013216.1"/>
</dbReference>
<dbReference type="Pfam" id="PF02321">
    <property type="entry name" value="OEP"/>
    <property type="match status" value="1"/>
</dbReference>
<dbReference type="EMBL" id="CP001720">
    <property type="protein sequence ID" value="ACV64820.1"/>
    <property type="molecule type" value="Genomic_DNA"/>
</dbReference>
<organism evidence="9 10">
    <name type="scientific">Desulfofarcimen acetoxidans (strain ATCC 49208 / DSM 771 / KCTC 5769 / VKM B-1644 / 5575)</name>
    <name type="common">Desulfotomaculum acetoxidans</name>
    <dbReference type="NCBI Taxonomy" id="485916"/>
    <lineage>
        <taxon>Bacteria</taxon>
        <taxon>Bacillati</taxon>
        <taxon>Bacillota</taxon>
        <taxon>Clostridia</taxon>
        <taxon>Eubacteriales</taxon>
        <taxon>Peptococcaceae</taxon>
        <taxon>Desulfofarcimen</taxon>
    </lineage>
</organism>
<reference evidence="9 10" key="1">
    <citation type="journal article" date="2009" name="Stand. Genomic Sci.">
        <title>Complete genome sequence of Desulfotomaculum acetoxidans type strain (5575).</title>
        <authorList>
            <person name="Spring S."/>
            <person name="Lapidus A."/>
            <person name="Schroder M."/>
            <person name="Gleim D."/>
            <person name="Sims D."/>
            <person name="Meincke L."/>
            <person name="Glavina Del Rio T."/>
            <person name="Tice H."/>
            <person name="Copeland A."/>
            <person name="Cheng J.F."/>
            <person name="Lucas S."/>
            <person name="Chen F."/>
            <person name="Nolan M."/>
            <person name="Bruce D."/>
            <person name="Goodwin L."/>
            <person name="Pitluck S."/>
            <person name="Ivanova N."/>
            <person name="Mavromatis K."/>
            <person name="Mikhailova N."/>
            <person name="Pati A."/>
            <person name="Chen A."/>
            <person name="Palaniappan K."/>
            <person name="Land M."/>
            <person name="Hauser L."/>
            <person name="Chang Y.J."/>
            <person name="Jeffries C.D."/>
            <person name="Chain P."/>
            <person name="Saunders E."/>
            <person name="Brettin T."/>
            <person name="Detter J.C."/>
            <person name="Goker M."/>
            <person name="Bristow J."/>
            <person name="Eisen J.A."/>
            <person name="Markowitz V."/>
            <person name="Hugenholtz P."/>
            <person name="Kyrpides N.C."/>
            <person name="Klenk H.P."/>
            <person name="Han C."/>
        </authorList>
    </citation>
    <scope>NUCLEOTIDE SEQUENCE [LARGE SCALE GENOMIC DNA]</scope>
    <source>
        <strain evidence="10">ATCC 49208 / DSM 771 / VKM B-1644</strain>
    </source>
</reference>
<protein>
    <submittedName>
        <fullName evidence="9">Outer membrane protein-like protein</fullName>
    </submittedName>
</protein>
<dbReference type="HOGENOM" id="CLU_063617_0_0_9"/>
<gene>
    <name evidence="9" type="ordered locus">Dtox_4152</name>
</gene>
<evidence type="ECO:0000256" key="8">
    <source>
        <dbReference type="SAM" id="SignalP"/>
    </source>
</evidence>
<name>C8VYU9_DESAS</name>
<dbReference type="KEGG" id="dae:Dtox_4152"/>
<keyword evidence="6" id="KW-0472">Membrane</keyword>
<keyword evidence="4" id="KW-1134">Transmembrane beta strand</keyword>
<comment type="subcellular location">
    <subcellularLocation>
        <location evidence="1">Cell outer membrane</location>
    </subcellularLocation>
</comment>
<evidence type="ECO:0000256" key="4">
    <source>
        <dbReference type="ARBA" id="ARBA00022452"/>
    </source>
</evidence>
<dbReference type="GO" id="GO:0009279">
    <property type="term" value="C:cell outer membrane"/>
    <property type="evidence" value="ECO:0007669"/>
    <property type="project" value="UniProtKB-SubCell"/>
</dbReference>
<sequence length="366" mass="40753">MRRFTLIPVLVLLTLMMAIIPVQAAEREPATPEFTMQQAVEKAMFLNKGLKSSQYDADRSEEVRDYVSDKVEYNATGPAPNSKAESLVISDVQAGINASMAKKNLMVQQDSVVMSVYNAYDTILQAQEKVKVAELTLKQKDWLKRMALVGQKVGTVDIMAVVQATTNYESAKSSLEAAKKALDDDYQKFNQLVGLWPDDRPVLVTIPEITPLEVANLDYEVAKALDVSPTVWSAQRKIDLAKLTKQLYDFTDSNSEPYKVKQIDVEKAEVAATDTKDSVSKLVRTLYYSAKQLEEQYAGSQESLRLAEESQRVAKVKFEVGMATNTELLEAELGLAQAKQSLLNISCQHEIQVMAFKKPWAYSSGS</sequence>
<evidence type="ECO:0000256" key="1">
    <source>
        <dbReference type="ARBA" id="ARBA00004442"/>
    </source>
</evidence>
<keyword evidence="8" id="KW-0732">Signal</keyword>
<proteinExistence type="inferred from homology"/>
<dbReference type="eggNOG" id="COG1538">
    <property type="taxonomic scope" value="Bacteria"/>
</dbReference>